<feature type="chain" id="PRO_5043340446" evidence="1">
    <location>
        <begin position="20"/>
        <end position="86"/>
    </location>
</feature>
<dbReference type="Proteomes" id="UP001431783">
    <property type="component" value="Unassembled WGS sequence"/>
</dbReference>
<comment type="caution">
    <text evidence="2">The sequence shown here is derived from an EMBL/GenBank/DDBJ whole genome shotgun (WGS) entry which is preliminary data.</text>
</comment>
<evidence type="ECO:0000256" key="1">
    <source>
        <dbReference type="SAM" id="SignalP"/>
    </source>
</evidence>
<sequence length="86" mass="8577">MMKLLLVAIFACLATLSYASIHGALVGPSGVVTSSGAIGPVGNSLAWNHGGWGHGVWGAGPWGGWGHGGVVIAGPGAWGAHGHLWR</sequence>
<protein>
    <submittedName>
        <fullName evidence="2">Uncharacterized protein</fullName>
    </submittedName>
</protein>
<evidence type="ECO:0000313" key="2">
    <source>
        <dbReference type="EMBL" id="KAK9875742.1"/>
    </source>
</evidence>
<reference evidence="2 3" key="1">
    <citation type="submission" date="2023-03" db="EMBL/GenBank/DDBJ databases">
        <title>Genome insight into feeding habits of ladybird beetles.</title>
        <authorList>
            <person name="Li H.-S."/>
            <person name="Huang Y.-H."/>
            <person name="Pang H."/>
        </authorList>
    </citation>
    <scope>NUCLEOTIDE SEQUENCE [LARGE SCALE GENOMIC DNA]</scope>
    <source>
        <strain evidence="2">SYSU_2023b</strain>
        <tissue evidence="2">Whole body</tissue>
    </source>
</reference>
<keyword evidence="3" id="KW-1185">Reference proteome</keyword>
<feature type="signal peptide" evidence="1">
    <location>
        <begin position="1"/>
        <end position="19"/>
    </location>
</feature>
<dbReference type="AlphaFoldDB" id="A0AAW1TVY9"/>
<gene>
    <name evidence="2" type="ORF">WA026_009539</name>
</gene>
<evidence type="ECO:0000313" key="3">
    <source>
        <dbReference type="Proteomes" id="UP001431783"/>
    </source>
</evidence>
<keyword evidence="1" id="KW-0732">Signal</keyword>
<accession>A0AAW1TVY9</accession>
<name>A0AAW1TVY9_9CUCU</name>
<dbReference type="EMBL" id="JARQZJ010000034">
    <property type="protein sequence ID" value="KAK9875742.1"/>
    <property type="molecule type" value="Genomic_DNA"/>
</dbReference>
<organism evidence="2 3">
    <name type="scientific">Henosepilachna vigintioctopunctata</name>
    <dbReference type="NCBI Taxonomy" id="420089"/>
    <lineage>
        <taxon>Eukaryota</taxon>
        <taxon>Metazoa</taxon>
        <taxon>Ecdysozoa</taxon>
        <taxon>Arthropoda</taxon>
        <taxon>Hexapoda</taxon>
        <taxon>Insecta</taxon>
        <taxon>Pterygota</taxon>
        <taxon>Neoptera</taxon>
        <taxon>Endopterygota</taxon>
        <taxon>Coleoptera</taxon>
        <taxon>Polyphaga</taxon>
        <taxon>Cucujiformia</taxon>
        <taxon>Coccinelloidea</taxon>
        <taxon>Coccinellidae</taxon>
        <taxon>Epilachninae</taxon>
        <taxon>Epilachnini</taxon>
        <taxon>Henosepilachna</taxon>
    </lineage>
</organism>
<proteinExistence type="predicted"/>